<evidence type="ECO:0000313" key="2">
    <source>
        <dbReference type="EMBL" id="MFC0684307.1"/>
    </source>
</evidence>
<dbReference type="RefSeq" id="WP_267219631.1">
    <property type="nucleotide sequence ID" value="NZ_JAPCWC010000004.1"/>
</dbReference>
<sequence>MDARLPAHLEVGALIRAAESAGGFGMVMQKGERDAGTIMLVLLENGRDARAYERMPQHDGSRAWTCSKRQETPDSRDFSNYVEKRGAQDPDLWIVELDVARPERLIGIGG</sequence>
<dbReference type="Gene3D" id="3.40.1530.20">
    <property type="entry name" value="Protein of unknown function (DUF1491)"/>
    <property type="match status" value="1"/>
</dbReference>
<dbReference type="EMBL" id="JBHLTM010000027">
    <property type="protein sequence ID" value="MFC0684307.1"/>
    <property type="molecule type" value="Genomic_DNA"/>
</dbReference>
<dbReference type="InterPro" id="IPR009964">
    <property type="entry name" value="DUF1491"/>
</dbReference>
<name>A0ABV6S4Z3_9SPHN</name>
<evidence type="ECO:0000313" key="3">
    <source>
        <dbReference type="Proteomes" id="UP001589858"/>
    </source>
</evidence>
<evidence type="ECO:0000256" key="1">
    <source>
        <dbReference type="SAM" id="MobiDB-lite"/>
    </source>
</evidence>
<dbReference type="Pfam" id="PF07372">
    <property type="entry name" value="DUF1491"/>
    <property type="match status" value="1"/>
</dbReference>
<accession>A0ABV6S4Z3</accession>
<keyword evidence="3" id="KW-1185">Reference proteome</keyword>
<comment type="caution">
    <text evidence="2">The sequence shown here is derived from an EMBL/GenBank/DDBJ whole genome shotgun (WGS) entry which is preliminary data.</text>
</comment>
<dbReference type="Proteomes" id="UP001589858">
    <property type="component" value="Unassembled WGS sequence"/>
</dbReference>
<proteinExistence type="predicted"/>
<protein>
    <submittedName>
        <fullName evidence="2">DUF1491 family protein</fullName>
    </submittedName>
</protein>
<reference evidence="2 3" key="1">
    <citation type="submission" date="2024-09" db="EMBL/GenBank/DDBJ databases">
        <authorList>
            <person name="Sun Q."/>
            <person name="Mori K."/>
        </authorList>
    </citation>
    <scope>NUCLEOTIDE SEQUENCE [LARGE SCALE GENOMIC DNA]</scope>
    <source>
        <strain evidence="2 3">CICC 11035S</strain>
    </source>
</reference>
<gene>
    <name evidence="2" type="ORF">ACFFF8_06850</name>
</gene>
<feature type="region of interest" description="Disordered" evidence="1">
    <location>
        <begin position="54"/>
        <end position="79"/>
    </location>
</feature>
<feature type="compositionally biased region" description="Basic and acidic residues" evidence="1">
    <location>
        <begin position="68"/>
        <end position="79"/>
    </location>
</feature>
<organism evidence="2 3">
    <name type="scientific">Novosphingobium clariflavum</name>
    <dbReference type="NCBI Taxonomy" id="2029884"/>
    <lineage>
        <taxon>Bacteria</taxon>
        <taxon>Pseudomonadati</taxon>
        <taxon>Pseudomonadota</taxon>
        <taxon>Alphaproteobacteria</taxon>
        <taxon>Sphingomonadales</taxon>
        <taxon>Sphingomonadaceae</taxon>
        <taxon>Novosphingobium</taxon>
    </lineage>
</organism>